<protein>
    <recommendedName>
        <fullName evidence="3">FAR1 domain-containing protein</fullName>
    </recommendedName>
</protein>
<dbReference type="EMBL" id="LUGH01001119">
    <property type="protein sequence ID" value="OBZ81625.1"/>
    <property type="molecule type" value="Genomic_DNA"/>
</dbReference>
<organism evidence="1 2">
    <name type="scientific">Choanephora cucurbitarum</name>
    <dbReference type="NCBI Taxonomy" id="101091"/>
    <lineage>
        <taxon>Eukaryota</taxon>
        <taxon>Fungi</taxon>
        <taxon>Fungi incertae sedis</taxon>
        <taxon>Mucoromycota</taxon>
        <taxon>Mucoromycotina</taxon>
        <taxon>Mucoromycetes</taxon>
        <taxon>Mucorales</taxon>
        <taxon>Mucorineae</taxon>
        <taxon>Choanephoraceae</taxon>
        <taxon>Choanephoroideae</taxon>
        <taxon>Choanephora</taxon>
    </lineage>
</organism>
<evidence type="ECO:0000313" key="1">
    <source>
        <dbReference type="EMBL" id="OBZ81625.1"/>
    </source>
</evidence>
<gene>
    <name evidence="1" type="ORF">A0J61_10326</name>
</gene>
<accession>A0A1C7MXJ7</accession>
<dbReference type="Proteomes" id="UP000093000">
    <property type="component" value="Unassembled WGS sequence"/>
</dbReference>
<reference evidence="1 2" key="1">
    <citation type="submission" date="2016-03" db="EMBL/GenBank/DDBJ databases">
        <title>Choanephora cucurbitarum.</title>
        <authorList>
            <person name="Min B."/>
            <person name="Park H."/>
            <person name="Park J.-H."/>
            <person name="Shin H.-D."/>
            <person name="Choi I.-G."/>
        </authorList>
    </citation>
    <scope>NUCLEOTIDE SEQUENCE [LARGE SCALE GENOMIC DNA]</scope>
    <source>
        <strain evidence="1 2">KUS-F28377</strain>
    </source>
</reference>
<keyword evidence="2" id="KW-1185">Reference proteome</keyword>
<proteinExistence type="predicted"/>
<dbReference type="InParanoid" id="A0A1C7MXJ7"/>
<evidence type="ECO:0000313" key="2">
    <source>
        <dbReference type="Proteomes" id="UP000093000"/>
    </source>
</evidence>
<name>A0A1C7MXJ7_9FUNG</name>
<comment type="caution">
    <text evidence="1">The sequence shown here is derived from an EMBL/GenBank/DDBJ whole genome shotgun (WGS) entry which is preliminary data.</text>
</comment>
<sequence length="151" mass="17377">MNSQLSLSESQLTVTNFPVSQNAIIPCKFNEWDSSSDEEYLSSDKEEVPTEKVFFVGANFESMEEIRSKAQDIGSQFNCPITTVNEKGTRHYKSGRHECPMRVYVSKGRDIEKPREVRRITIEHNHSITKDLSAYPIFRKLAAEDFDFTCE</sequence>
<evidence type="ECO:0008006" key="3">
    <source>
        <dbReference type="Google" id="ProtNLM"/>
    </source>
</evidence>
<dbReference type="AlphaFoldDB" id="A0A1C7MXJ7"/>